<dbReference type="AlphaFoldDB" id="A0A0B0PT00"/>
<evidence type="ECO:0000313" key="2">
    <source>
        <dbReference type="Proteomes" id="UP000032142"/>
    </source>
</evidence>
<gene>
    <name evidence="1" type="ORF">F383_35276</name>
</gene>
<accession>A0A0B0PT00</accession>
<organism evidence="1 2">
    <name type="scientific">Gossypium arboreum</name>
    <name type="common">Tree cotton</name>
    <name type="synonym">Gossypium nanking</name>
    <dbReference type="NCBI Taxonomy" id="29729"/>
    <lineage>
        <taxon>Eukaryota</taxon>
        <taxon>Viridiplantae</taxon>
        <taxon>Streptophyta</taxon>
        <taxon>Embryophyta</taxon>
        <taxon>Tracheophyta</taxon>
        <taxon>Spermatophyta</taxon>
        <taxon>Magnoliopsida</taxon>
        <taxon>eudicotyledons</taxon>
        <taxon>Gunneridae</taxon>
        <taxon>Pentapetalae</taxon>
        <taxon>rosids</taxon>
        <taxon>malvids</taxon>
        <taxon>Malvales</taxon>
        <taxon>Malvaceae</taxon>
        <taxon>Malvoideae</taxon>
        <taxon>Gossypium</taxon>
    </lineage>
</organism>
<reference evidence="2" key="1">
    <citation type="submission" date="2014-09" db="EMBL/GenBank/DDBJ databases">
        <authorList>
            <person name="Mudge J."/>
            <person name="Ramaraj T."/>
            <person name="Lindquist I.E."/>
            <person name="Bharti A.K."/>
            <person name="Sundararajan A."/>
            <person name="Cameron C.T."/>
            <person name="Woodward J.E."/>
            <person name="May G.D."/>
            <person name="Brubaker C."/>
            <person name="Broadhvest J."/>
            <person name="Wilkins T.A."/>
        </authorList>
    </citation>
    <scope>NUCLEOTIDE SEQUENCE</scope>
    <source>
        <strain evidence="2">cv. AKA8401</strain>
    </source>
</reference>
<dbReference type="GO" id="GO:0016874">
    <property type="term" value="F:ligase activity"/>
    <property type="evidence" value="ECO:0007669"/>
    <property type="project" value="UniProtKB-KW"/>
</dbReference>
<name>A0A0B0PT00_GOSAR</name>
<evidence type="ECO:0000313" key="1">
    <source>
        <dbReference type="EMBL" id="KHG28135.1"/>
    </source>
</evidence>
<sequence length="65" mass="7638">MSNITSINHTYGYTMADCFMKLLRPTFFKFSHTLYHLHTSPTQHQISTKKTTPMAEYHLPHIVKI</sequence>
<keyword evidence="2" id="KW-1185">Reference proteome</keyword>
<keyword evidence="1" id="KW-0436">Ligase</keyword>
<dbReference type="Proteomes" id="UP000032142">
    <property type="component" value="Unassembled WGS sequence"/>
</dbReference>
<dbReference type="EMBL" id="KN443760">
    <property type="protein sequence ID" value="KHG28135.1"/>
    <property type="molecule type" value="Genomic_DNA"/>
</dbReference>
<proteinExistence type="predicted"/>
<protein>
    <submittedName>
        <fullName evidence="1">Arginine--tRNA ligase</fullName>
    </submittedName>
</protein>